<keyword evidence="1" id="KW-1133">Transmembrane helix</keyword>
<sequence>MKIDFRAFILAWTIPLVVALLIISIWARLSGQFGIAFLQTYNSIHPHPFTAAHPALLWWEHAVGVLLDLFYAVVDAVIFSGIAALLYNRLSSDPKPPSEV</sequence>
<proteinExistence type="predicted"/>
<keyword evidence="1" id="KW-0812">Transmembrane</keyword>
<protein>
    <submittedName>
        <fullName evidence="2">Uncharacterized protein</fullName>
    </submittedName>
</protein>
<reference evidence="2 3" key="1">
    <citation type="submission" date="2019-10" db="EMBL/GenBank/DDBJ databases">
        <title>Extracellular Electron Transfer in a Candidatus Methanoperedens spp. Enrichment Culture.</title>
        <authorList>
            <person name="Berger S."/>
            <person name="Rangel Shaw D."/>
            <person name="Berben T."/>
            <person name="In 'T Zandt M."/>
            <person name="Frank J."/>
            <person name="Reimann J."/>
            <person name="Jetten M.S.M."/>
            <person name="Welte C.U."/>
        </authorList>
    </citation>
    <scope>NUCLEOTIDE SEQUENCE [LARGE SCALE GENOMIC DNA]</scope>
    <source>
        <strain evidence="2">SB12</strain>
    </source>
</reference>
<gene>
    <name evidence="2" type="ORF">F9K24_17660</name>
</gene>
<accession>A0A833GYM5</accession>
<evidence type="ECO:0000256" key="1">
    <source>
        <dbReference type="SAM" id="Phobius"/>
    </source>
</evidence>
<feature type="transmembrane region" description="Helical" evidence="1">
    <location>
        <begin position="69"/>
        <end position="87"/>
    </location>
</feature>
<dbReference type="AlphaFoldDB" id="A0A833GYM5"/>
<name>A0A833GYM5_9LEPT</name>
<dbReference type="Proteomes" id="UP000460298">
    <property type="component" value="Unassembled WGS sequence"/>
</dbReference>
<dbReference type="EMBL" id="WBUI01000022">
    <property type="protein sequence ID" value="KAB2930263.1"/>
    <property type="molecule type" value="Genomic_DNA"/>
</dbReference>
<feature type="transmembrane region" description="Helical" evidence="1">
    <location>
        <begin position="7"/>
        <end position="27"/>
    </location>
</feature>
<comment type="caution">
    <text evidence="2">The sequence shown here is derived from an EMBL/GenBank/DDBJ whole genome shotgun (WGS) entry which is preliminary data.</text>
</comment>
<evidence type="ECO:0000313" key="2">
    <source>
        <dbReference type="EMBL" id="KAB2930263.1"/>
    </source>
</evidence>
<keyword evidence="1" id="KW-0472">Membrane</keyword>
<evidence type="ECO:0000313" key="3">
    <source>
        <dbReference type="Proteomes" id="UP000460298"/>
    </source>
</evidence>
<organism evidence="2 3">
    <name type="scientific">Leptonema illini</name>
    <dbReference type="NCBI Taxonomy" id="183"/>
    <lineage>
        <taxon>Bacteria</taxon>
        <taxon>Pseudomonadati</taxon>
        <taxon>Spirochaetota</taxon>
        <taxon>Spirochaetia</taxon>
        <taxon>Leptospirales</taxon>
        <taxon>Leptospiraceae</taxon>
        <taxon>Leptonema</taxon>
    </lineage>
</organism>